<dbReference type="Gene3D" id="3.90.1150.10">
    <property type="entry name" value="Aspartate Aminotransferase, domain 1"/>
    <property type="match status" value="1"/>
</dbReference>
<dbReference type="Pfam" id="PF00202">
    <property type="entry name" value="Aminotran_3"/>
    <property type="match status" value="1"/>
</dbReference>
<dbReference type="AlphaFoldDB" id="X1G4Q5"/>
<comment type="caution">
    <text evidence="3">The sequence shown here is derived from an EMBL/GenBank/DDBJ whole genome shotgun (WGS) entry which is preliminary data.</text>
</comment>
<organism evidence="3">
    <name type="scientific">marine sediment metagenome</name>
    <dbReference type="NCBI Taxonomy" id="412755"/>
    <lineage>
        <taxon>unclassified sequences</taxon>
        <taxon>metagenomes</taxon>
        <taxon>ecological metagenomes</taxon>
    </lineage>
</organism>
<dbReference type="GO" id="GO:0030170">
    <property type="term" value="F:pyridoxal phosphate binding"/>
    <property type="evidence" value="ECO:0007669"/>
    <property type="project" value="InterPro"/>
</dbReference>
<comment type="similarity">
    <text evidence="1">Belongs to the class-III pyridoxal-phosphate-dependent aminotransferase family.</text>
</comment>
<gene>
    <name evidence="3" type="ORF">S03H2_32035</name>
</gene>
<name>X1G4Q5_9ZZZZ</name>
<dbReference type="InterPro" id="IPR015421">
    <property type="entry name" value="PyrdxlP-dep_Trfase_major"/>
</dbReference>
<dbReference type="InterPro" id="IPR015422">
    <property type="entry name" value="PyrdxlP-dep_Trfase_small"/>
</dbReference>
<dbReference type="InterPro" id="IPR005814">
    <property type="entry name" value="Aminotrans_3"/>
</dbReference>
<evidence type="ECO:0000256" key="2">
    <source>
        <dbReference type="ARBA" id="ARBA00022898"/>
    </source>
</evidence>
<dbReference type="PANTHER" id="PTHR43094:SF1">
    <property type="entry name" value="AMINOTRANSFERASE CLASS-III"/>
    <property type="match status" value="1"/>
</dbReference>
<dbReference type="EMBL" id="BARU01019455">
    <property type="protein sequence ID" value="GAH52906.1"/>
    <property type="molecule type" value="Genomic_DNA"/>
</dbReference>
<dbReference type="Gene3D" id="3.40.640.10">
    <property type="entry name" value="Type I PLP-dependent aspartate aminotransferase-like (Major domain)"/>
    <property type="match status" value="1"/>
</dbReference>
<sequence length="124" mass="13286">MRSITRNSGANTFLVALSATISIPPIKPDIMTVAKGITSAYFPLGVVVFNDRVYQGVRGVITSGFTYDGHPVGCAVATKTMEIYVRDKIAEKVTKVSKHLIDRLNAEFLPLPCVGEVTGLGLMG</sequence>
<feature type="non-terminal residue" evidence="3">
    <location>
        <position position="124"/>
    </location>
</feature>
<evidence type="ECO:0000256" key="1">
    <source>
        <dbReference type="ARBA" id="ARBA00008954"/>
    </source>
</evidence>
<proteinExistence type="inferred from homology"/>
<protein>
    <submittedName>
        <fullName evidence="3">Uncharacterized protein</fullName>
    </submittedName>
</protein>
<reference evidence="3" key="1">
    <citation type="journal article" date="2014" name="Front. Microbiol.">
        <title>High frequency of phylogenetically diverse reductive dehalogenase-homologous genes in deep subseafloor sedimentary metagenomes.</title>
        <authorList>
            <person name="Kawai M."/>
            <person name="Futagami T."/>
            <person name="Toyoda A."/>
            <person name="Takaki Y."/>
            <person name="Nishi S."/>
            <person name="Hori S."/>
            <person name="Arai W."/>
            <person name="Tsubouchi T."/>
            <person name="Morono Y."/>
            <person name="Uchiyama I."/>
            <person name="Ito T."/>
            <person name="Fujiyama A."/>
            <person name="Inagaki F."/>
            <person name="Takami H."/>
        </authorList>
    </citation>
    <scope>NUCLEOTIDE SEQUENCE</scope>
    <source>
        <strain evidence="3">Expedition CK06-06</strain>
    </source>
</reference>
<dbReference type="GO" id="GO:0008483">
    <property type="term" value="F:transaminase activity"/>
    <property type="evidence" value="ECO:0007669"/>
    <property type="project" value="InterPro"/>
</dbReference>
<keyword evidence="2" id="KW-0663">Pyridoxal phosphate</keyword>
<dbReference type="InterPro" id="IPR015424">
    <property type="entry name" value="PyrdxlP-dep_Trfase"/>
</dbReference>
<dbReference type="PANTHER" id="PTHR43094">
    <property type="entry name" value="AMINOTRANSFERASE"/>
    <property type="match status" value="1"/>
</dbReference>
<dbReference type="SUPFAM" id="SSF53383">
    <property type="entry name" value="PLP-dependent transferases"/>
    <property type="match status" value="1"/>
</dbReference>
<accession>X1G4Q5</accession>
<evidence type="ECO:0000313" key="3">
    <source>
        <dbReference type="EMBL" id="GAH52906.1"/>
    </source>
</evidence>